<dbReference type="PANTHER" id="PTHR14134:SF2">
    <property type="entry name" value="E3 UBIQUITIN-PROTEIN LIGASE RAD18"/>
    <property type="match status" value="1"/>
</dbReference>
<gene>
    <name evidence="2" type="ORF">DID88_005417</name>
</gene>
<dbReference type="Proteomes" id="UP000249056">
    <property type="component" value="Unassembled WGS sequence"/>
</dbReference>
<organism evidence="2 3">
    <name type="scientific">Monilinia fructigena</name>
    <dbReference type="NCBI Taxonomy" id="38457"/>
    <lineage>
        <taxon>Eukaryota</taxon>
        <taxon>Fungi</taxon>
        <taxon>Dikarya</taxon>
        <taxon>Ascomycota</taxon>
        <taxon>Pezizomycotina</taxon>
        <taxon>Leotiomycetes</taxon>
        <taxon>Helotiales</taxon>
        <taxon>Sclerotiniaceae</taxon>
        <taxon>Monilinia</taxon>
    </lineage>
</organism>
<evidence type="ECO:0000256" key="1">
    <source>
        <dbReference type="SAM" id="MobiDB-lite"/>
    </source>
</evidence>
<dbReference type="InterPro" id="IPR039577">
    <property type="entry name" value="Rad18"/>
</dbReference>
<feature type="region of interest" description="Disordered" evidence="1">
    <location>
        <begin position="262"/>
        <end position="290"/>
    </location>
</feature>
<evidence type="ECO:0008006" key="4">
    <source>
        <dbReference type="Google" id="ProtNLM"/>
    </source>
</evidence>
<dbReference type="OrthoDB" id="9049620at2759"/>
<keyword evidence="3" id="KW-1185">Reference proteome</keyword>
<dbReference type="PANTHER" id="PTHR14134">
    <property type="entry name" value="E3 UBIQUITIN-PROTEIN LIGASE RAD18"/>
    <property type="match status" value="1"/>
</dbReference>
<sequence>MRQAKTATKKTTKTLIEEAMNIRGPKDDSFQIADSTDWLNTPLSQLADVDSLLRVKSEVKLKSNAAIEDLVEAFKRARPAILEIARKPAVQHANISPKRKRNISNAGELEDQANKRTRSSARQATRRLESAEAVEEAIVIADSDGMKISNLMMVLLHAHLIKDQALKKKLIDLGISAAGGREMMRKRLTEYTTIWNANCDAKTPRGVAQLKRDLESWERTLGSRAPQPSALSAHIKDKDFDGKAWVSEHRDNFKDLIAQARQNKNKQPVETEDNAAASTIPPPVSSQTLQDLSLSDDSMRKQKEASLVSDSIAVTTSNVRLDIHHISSSSPSN</sequence>
<accession>A0A395J012</accession>
<dbReference type="AlphaFoldDB" id="A0A395J012"/>
<evidence type="ECO:0000313" key="2">
    <source>
        <dbReference type="EMBL" id="RAL65751.1"/>
    </source>
</evidence>
<dbReference type="GO" id="GO:0006513">
    <property type="term" value="P:protein monoubiquitination"/>
    <property type="evidence" value="ECO:0007669"/>
    <property type="project" value="InterPro"/>
</dbReference>
<dbReference type="GO" id="GO:0006301">
    <property type="term" value="P:DNA damage tolerance"/>
    <property type="evidence" value="ECO:0007669"/>
    <property type="project" value="InterPro"/>
</dbReference>
<dbReference type="GO" id="GO:0005634">
    <property type="term" value="C:nucleus"/>
    <property type="evidence" value="ECO:0007669"/>
    <property type="project" value="TreeGrafter"/>
</dbReference>
<evidence type="ECO:0000313" key="3">
    <source>
        <dbReference type="Proteomes" id="UP000249056"/>
    </source>
</evidence>
<dbReference type="EMBL" id="QKRW01000009">
    <property type="protein sequence ID" value="RAL65751.1"/>
    <property type="molecule type" value="Genomic_DNA"/>
</dbReference>
<feature type="region of interest" description="Disordered" evidence="1">
    <location>
        <begin position="92"/>
        <end position="127"/>
    </location>
</feature>
<dbReference type="GO" id="GO:0061630">
    <property type="term" value="F:ubiquitin protein ligase activity"/>
    <property type="evidence" value="ECO:0007669"/>
    <property type="project" value="InterPro"/>
</dbReference>
<name>A0A395J012_9HELO</name>
<dbReference type="GO" id="GO:0097505">
    <property type="term" value="C:Rad6-Rad18 complex"/>
    <property type="evidence" value="ECO:0007669"/>
    <property type="project" value="TreeGrafter"/>
</dbReference>
<proteinExistence type="predicted"/>
<comment type="caution">
    <text evidence="2">The sequence shown here is derived from an EMBL/GenBank/DDBJ whole genome shotgun (WGS) entry which is preliminary data.</text>
</comment>
<reference evidence="2 3" key="1">
    <citation type="submission" date="2018-06" db="EMBL/GenBank/DDBJ databases">
        <title>Genome Sequence of the Brown Rot Fungal Pathogen Monilinia fructigena.</title>
        <authorList>
            <person name="Landi L."/>
            <person name="De Miccolis Angelini R.M."/>
            <person name="Pollastro S."/>
            <person name="Abate D."/>
            <person name="Faretra F."/>
            <person name="Romanazzi G."/>
        </authorList>
    </citation>
    <scope>NUCLEOTIDE SEQUENCE [LARGE SCALE GENOMIC DNA]</scope>
    <source>
        <strain evidence="2 3">Mfrg269</strain>
    </source>
</reference>
<dbReference type="GO" id="GO:0003697">
    <property type="term" value="F:single-stranded DNA binding"/>
    <property type="evidence" value="ECO:0007669"/>
    <property type="project" value="InterPro"/>
</dbReference>
<protein>
    <recommendedName>
        <fullName evidence="4">SAP domain-containing protein</fullName>
    </recommendedName>
</protein>